<evidence type="ECO:0000313" key="5">
    <source>
        <dbReference type="EMBL" id="CUV30424.1"/>
    </source>
</evidence>
<accession>A0A0S4V7F5</accession>
<comment type="catalytic activity">
    <reaction evidence="3">
        <text>uridine + phosphate = alpha-D-ribose 1-phosphate + uracil</text>
        <dbReference type="Rhea" id="RHEA:24388"/>
        <dbReference type="ChEBI" id="CHEBI:16704"/>
        <dbReference type="ChEBI" id="CHEBI:17568"/>
        <dbReference type="ChEBI" id="CHEBI:43474"/>
        <dbReference type="ChEBI" id="CHEBI:57720"/>
        <dbReference type="EC" id="2.4.2.2"/>
    </reaction>
</comment>
<evidence type="ECO:0000313" key="4">
    <source>
        <dbReference type="EMBL" id="CUV18758.1"/>
    </source>
</evidence>
<sequence>MAGLTLTTPFAFHFMTTETIDGVRLTTKANVYFDGKCVSHSFALPDGTKKSVGVVLPATLTFGTAAAEIMECVGGSCEYRLDGSDEWKQSGPGERFQVPANSKFDIRVTEAYHYICHYA</sequence>
<keyword evidence="2 3" id="KW-0808">Transferase</keyword>
<dbReference type="PANTHER" id="PTHR36540">
    <property type="entry name" value="PYRIMIDINE/PURINE NUCLEOSIDE PHOSPHORYLASE"/>
    <property type="match status" value="1"/>
</dbReference>
<comment type="catalytic activity">
    <reaction evidence="3">
        <text>thymidine + phosphate = 2-deoxy-alpha-D-ribose 1-phosphate + thymine</text>
        <dbReference type="Rhea" id="RHEA:16037"/>
        <dbReference type="ChEBI" id="CHEBI:17748"/>
        <dbReference type="ChEBI" id="CHEBI:17821"/>
        <dbReference type="ChEBI" id="CHEBI:43474"/>
        <dbReference type="ChEBI" id="CHEBI:57259"/>
        <dbReference type="EC" id="2.4.2.2"/>
    </reaction>
</comment>
<comment type="catalytic activity">
    <reaction evidence="3">
        <text>adenosine + phosphate = alpha-D-ribose 1-phosphate + adenine</text>
        <dbReference type="Rhea" id="RHEA:27642"/>
        <dbReference type="ChEBI" id="CHEBI:16335"/>
        <dbReference type="ChEBI" id="CHEBI:16708"/>
        <dbReference type="ChEBI" id="CHEBI:43474"/>
        <dbReference type="ChEBI" id="CHEBI:57720"/>
        <dbReference type="EC" id="2.4.2.1"/>
    </reaction>
</comment>
<gene>
    <name evidence="3" type="primary">ppnP</name>
    <name evidence="4" type="ORF">PSS4_v1_740002</name>
    <name evidence="10" type="ORF">RD1301_v1_1370021</name>
    <name evidence="5" type="ORF">RUN1985_v1_630058</name>
    <name evidence="9" type="ORF">RUN215_v1_340127</name>
    <name evidence="6" type="ORF">TD1301_v1_2110006</name>
    <name evidence="7" type="ORF">TF3108_v1_350021</name>
    <name evidence="8" type="ORF">TO10_v1_100002</name>
</gene>
<comment type="function">
    <text evidence="3">Catalyzes the phosphorolysis of diverse nucleosides, yielding D-ribose 1-phosphate and the respective free bases. Can use uridine, adenosine, guanosine, cytidine, thymidine, inosine and xanthosine as substrates. Also catalyzes the reverse reactions.</text>
</comment>
<dbReference type="EMBL" id="LN899827">
    <property type="protein sequence ID" value="CUV43677.1"/>
    <property type="molecule type" value="Genomic_DNA"/>
</dbReference>
<evidence type="ECO:0000313" key="8">
    <source>
        <dbReference type="EMBL" id="CUV43677.1"/>
    </source>
</evidence>
<proteinExistence type="inferred from homology"/>
<comment type="catalytic activity">
    <reaction evidence="3">
        <text>guanosine + phosphate = alpha-D-ribose 1-phosphate + guanine</text>
        <dbReference type="Rhea" id="RHEA:13233"/>
        <dbReference type="ChEBI" id="CHEBI:16235"/>
        <dbReference type="ChEBI" id="CHEBI:16750"/>
        <dbReference type="ChEBI" id="CHEBI:43474"/>
        <dbReference type="ChEBI" id="CHEBI:57720"/>
        <dbReference type="EC" id="2.4.2.1"/>
    </reaction>
</comment>
<evidence type="ECO:0000313" key="7">
    <source>
        <dbReference type="EMBL" id="CUV39911.1"/>
    </source>
</evidence>
<organism evidence="5">
    <name type="scientific">Ralstonia solanacearum</name>
    <name type="common">Pseudomonas solanacearum</name>
    <dbReference type="NCBI Taxonomy" id="305"/>
    <lineage>
        <taxon>Bacteria</taxon>
        <taxon>Pseudomonadati</taxon>
        <taxon>Pseudomonadota</taxon>
        <taxon>Betaproteobacteria</taxon>
        <taxon>Burkholderiales</taxon>
        <taxon>Burkholderiaceae</taxon>
        <taxon>Ralstonia</taxon>
        <taxon>Ralstonia solanacearum species complex</taxon>
    </lineage>
</organism>
<evidence type="ECO:0000313" key="9">
    <source>
        <dbReference type="EMBL" id="CUV54519.1"/>
    </source>
</evidence>
<evidence type="ECO:0000313" key="10">
    <source>
        <dbReference type="EMBL" id="CUV61261.1"/>
    </source>
</evidence>
<dbReference type="Pfam" id="PF06865">
    <property type="entry name" value="Ppnp"/>
    <property type="match status" value="1"/>
</dbReference>
<dbReference type="EMBL" id="LN899822">
    <property type="protein sequence ID" value="CUV61261.1"/>
    <property type="molecule type" value="Genomic_DNA"/>
</dbReference>
<comment type="catalytic activity">
    <reaction evidence="3">
        <text>a purine D-ribonucleoside + phosphate = a purine nucleobase + alpha-D-ribose 1-phosphate</text>
        <dbReference type="Rhea" id="RHEA:19805"/>
        <dbReference type="ChEBI" id="CHEBI:26386"/>
        <dbReference type="ChEBI" id="CHEBI:43474"/>
        <dbReference type="ChEBI" id="CHEBI:57720"/>
        <dbReference type="ChEBI" id="CHEBI:142355"/>
        <dbReference type="EC" id="2.4.2.1"/>
    </reaction>
</comment>
<dbReference type="EMBL" id="LN899826">
    <property type="protein sequence ID" value="CUV39911.1"/>
    <property type="molecule type" value="Genomic_DNA"/>
</dbReference>
<protein>
    <recommendedName>
        <fullName evidence="3">Pyrimidine/purine nucleoside phosphorylase</fullName>
        <ecNumber evidence="3">2.4.2.1</ecNumber>
        <ecNumber evidence="3">2.4.2.2</ecNumber>
    </recommendedName>
    <alternativeName>
        <fullName evidence="3">Adenosine phosphorylase</fullName>
    </alternativeName>
    <alternativeName>
        <fullName evidence="3">Cytidine phosphorylase</fullName>
    </alternativeName>
    <alternativeName>
        <fullName evidence="3">Guanosine phosphorylase</fullName>
    </alternativeName>
    <alternativeName>
        <fullName evidence="3">Inosine phosphorylase</fullName>
    </alternativeName>
    <alternativeName>
        <fullName evidence="3">Thymidine phosphorylase</fullName>
    </alternativeName>
    <alternativeName>
        <fullName evidence="3">Uridine phosphorylase</fullName>
    </alternativeName>
    <alternativeName>
        <fullName evidence="3">Xanthosine phosphorylase</fullName>
    </alternativeName>
</protein>
<dbReference type="GO" id="GO:0005829">
    <property type="term" value="C:cytosol"/>
    <property type="evidence" value="ECO:0007669"/>
    <property type="project" value="TreeGrafter"/>
</dbReference>
<dbReference type="AlphaFoldDB" id="A0A0S4V7F5"/>
<evidence type="ECO:0000256" key="1">
    <source>
        <dbReference type="ARBA" id="ARBA00022676"/>
    </source>
</evidence>
<dbReference type="EMBL" id="LN899821">
    <property type="protein sequence ID" value="CUV18758.1"/>
    <property type="molecule type" value="Genomic_DNA"/>
</dbReference>
<dbReference type="SUPFAM" id="SSF51182">
    <property type="entry name" value="RmlC-like cupins"/>
    <property type="match status" value="1"/>
</dbReference>
<dbReference type="InterPro" id="IPR011051">
    <property type="entry name" value="RmlC_Cupin_sf"/>
</dbReference>
<dbReference type="EC" id="2.4.2.2" evidence="3"/>
<keyword evidence="1 3" id="KW-0328">Glycosyltransferase</keyword>
<dbReference type="CDD" id="cd20296">
    <property type="entry name" value="cupin_PpnP-like"/>
    <property type="match status" value="1"/>
</dbReference>
<dbReference type="EMBL" id="LN899820">
    <property type="protein sequence ID" value="CUV54519.1"/>
    <property type="molecule type" value="Genomic_DNA"/>
</dbReference>
<evidence type="ECO:0000256" key="2">
    <source>
        <dbReference type="ARBA" id="ARBA00022679"/>
    </source>
</evidence>
<evidence type="ECO:0000256" key="3">
    <source>
        <dbReference type="HAMAP-Rule" id="MF_01537"/>
    </source>
</evidence>
<comment type="similarity">
    <text evidence="3">Belongs to the nucleoside phosphorylase PpnP family.</text>
</comment>
<comment type="catalytic activity">
    <reaction evidence="3">
        <text>inosine + phosphate = alpha-D-ribose 1-phosphate + hypoxanthine</text>
        <dbReference type="Rhea" id="RHEA:27646"/>
        <dbReference type="ChEBI" id="CHEBI:17368"/>
        <dbReference type="ChEBI" id="CHEBI:17596"/>
        <dbReference type="ChEBI" id="CHEBI:43474"/>
        <dbReference type="ChEBI" id="CHEBI:57720"/>
        <dbReference type="EC" id="2.4.2.1"/>
    </reaction>
</comment>
<dbReference type="EMBL" id="LN899824">
    <property type="protein sequence ID" value="CUV30424.1"/>
    <property type="molecule type" value="Genomic_DNA"/>
</dbReference>
<dbReference type="InterPro" id="IPR014710">
    <property type="entry name" value="RmlC-like_jellyroll"/>
</dbReference>
<reference evidence="5" key="1">
    <citation type="submission" date="2015-10" db="EMBL/GenBank/DDBJ databases">
        <authorList>
            <person name="Gilbert D.G."/>
        </authorList>
    </citation>
    <scope>NUCLEOTIDE SEQUENCE</scope>
    <source>
        <strain evidence="5">Phyl III-seqv23</strain>
    </source>
</reference>
<evidence type="ECO:0000313" key="6">
    <source>
        <dbReference type="EMBL" id="CUV36409.1"/>
    </source>
</evidence>
<dbReference type="EC" id="2.4.2.1" evidence="3"/>
<dbReference type="PATRIC" id="fig|305.109.peg.1016"/>
<dbReference type="InterPro" id="IPR009664">
    <property type="entry name" value="Ppnp"/>
</dbReference>
<comment type="catalytic activity">
    <reaction evidence="3">
        <text>cytidine + phosphate = cytosine + alpha-D-ribose 1-phosphate</text>
        <dbReference type="Rhea" id="RHEA:52540"/>
        <dbReference type="ChEBI" id="CHEBI:16040"/>
        <dbReference type="ChEBI" id="CHEBI:17562"/>
        <dbReference type="ChEBI" id="CHEBI:43474"/>
        <dbReference type="ChEBI" id="CHEBI:57720"/>
        <dbReference type="EC" id="2.4.2.2"/>
    </reaction>
</comment>
<dbReference type="Gene3D" id="2.60.120.10">
    <property type="entry name" value="Jelly Rolls"/>
    <property type="match status" value="1"/>
</dbReference>
<dbReference type="GO" id="GO:0016154">
    <property type="term" value="F:pyrimidine-nucleoside phosphorylase activity"/>
    <property type="evidence" value="ECO:0007669"/>
    <property type="project" value="UniProtKB-UniRule"/>
</dbReference>
<dbReference type="HAMAP" id="MF_01537">
    <property type="entry name" value="Nucleos_phosphorylase_PpnP"/>
    <property type="match status" value="1"/>
</dbReference>
<comment type="catalytic activity">
    <reaction evidence="3">
        <text>xanthosine + phosphate = alpha-D-ribose 1-phosphate + xanthine</text>
        <dbReference type="Rhea" id="RHEA:27638"/>
        <dbReference type="ChEBI" id="CHEBI:17712"/>
        <dbReference type="ChEBI" id="CHEBI:18107"/>
        <dbReference type="ChEBI" id="CHEBI:43474"/>
        <dbReference type="ChEBI" id="CHEBI:57720"/>
        <dbReference type="EC" id="2.4.2.1"/>
    </reaction>
</comment>
<dbReference type="PANTHER" id="PTHR36540:SF1">
    <property type="entry name" value="PYRIMIDINE_PURINE NUCLEOSIDE PHOSPHORYLASE"/>
    <property type="match status" value="1"/>
</dbReference>
<dbReference type="GO" id="GO:0004731">
    <property type="term" value="F:purine-nucleoside phosphorylase activity"/>
    <property type="evidence" value="ECO:0007669"/>
    <property type="project" value="UniProtKB-UniRule"/>
</dbReference>
<name>A0A0S4V7F5_RALSL</name>
<dbReference type="EMBL" id="LN899825">
    <property type="protein sequence ID" value="CUV36409.1"/>
    <property type="molecule type" value="Genomic_DNA"/>
</dbReference>